<organism evidence="2 3">
    <name type="scientific">Chenopodium quinoa</name>
    <name type="common">Quinoa</name>
    <dbReference type="NCBI Taxonomy" id="63459"/>
    <lineage>
        <taxon>Eukaryota</taxon>
        <taxon>Viridiplantae</taxon>
        <taxon>Streptophyta</taxon>
        <taxon>Embryophyta</taxon>
        <taxon>Tracheophyta</taxon>
        <taxon>Spermatophyta</taxon>
        <taxon>Magnoliopsida</taxon>
        <taxon>eudicotyledons</taxon>
        <taxon>Gunneridae</taxon>
        <taxon>Pentapetalae</taxon>
        <taxon>Caryophyllales</taxon>
        <taxon>Chenopodiaceae</taxon>
        <taxon>Chenopodioideae</taxon>
        <taxon>Atripliceae</taxon>
        <taxon>Chenopodium</taxon>
    </lineage>
</organism>
<dbReference type="Proteomes" id="UP000596660">
    <property type="component" value="Unplaced"/>
</dbReference>
<evidence type="ECO:0000313" key="3">
    <source>
        <dbReference type="Proteomes" id="UP000596660"/>
    </source>
</evidence>
<dbReference type="Gramene" id="AUR62044220-RA">
    <property type="protein sequence ID" value="AUR62044220-RA:cds"/>
    <property type="gene ID" value="AUR62044220"/>
</dbReference>
<accession>A0A803NDM3</accession>
<keyword evidence="3" id="KW-1185">Reference proteome</keyword>
<proteinExistence type="predicted"/>
<dbReference type="EnsemblPlants" id="AUR62044220-RA">
    <property type="protein sequence ID" value="AUR62044220-RA:cds"/>
    <property type="gene ID" value="AUR62044220"/>
</dbReference>
<protein>
    <submittedName>
        <fullName evidence="2">Uncharacterized protein</fullName>
    </submittedName>
</protein>
<reference evidence="2" key="2">
    <citation type="submission" date="2021-03" db="UniProtKB">
        <authorList>
            <consortium name="EnsemblPlants"/>
        </authorList>
    </citation>
    <scope>IDENTIFICATION</scope>
</reference>
<feature type="region of interest" description="Disordered" evidence="1">
    <location>
        <begin position="1"/>
        <end position="27"/>
    </location>
</feature>
<name>A0A803NDM3_CHEQI</name>
<dbReference type="AlphaFoldDB" id="A0A803NDM3"/>
<evidence type="ECO:0000256" key="1">
    <source>
        <dbReference type="SAM" id="MobiDB-lite"/>
    </source>
</evidence>
<sequence length="73" mass="8265">MVVMEDTTAAKLDNNGEEVANEKVEEDDEHDCKERVLQKYFLQEWNVVKSILDDIVSAGRVTDLSLLTRSAPL</sequence>
<reference evidence="2" key="1">
    <citation type="journal article" date="2017" name="Nature">
        <title>The genome of Chenopodium quinoa.</title>
        <authorList>
            <person name="Jarvis D.E."/>
            <person name="Ho Y.S."/>
            <person name="Lightfoot D.J."/>
            <person name="Schmoeckel S.M."/>
            <person name="Li B."/>
            <person name="Borm T.J.A."/>
            <person name="Ohyanagi H."/>
            <person name="Mineta K."/>
            <person name="Michell C.T."/>
            <person name="Saber N."/>
            <person name="Kharbatia N.M."/>
            <person name="Rupper R.R."/>
            <person name="Sharp A.R."/>
            <person name="Dally N."/>
            <person name="Boughton B.A."/>
            <person name="Woo Y.H."/>
            <person name="Gao G."/>
            <person name="Schijlen E.G.W.M."/>
            <person name="Guo X."/>
            <person name="Momin A.A."/>
            <person name="Negrao S."/>
            <person name="Al-Babili S."/>
            <person name="Gehring C."/>
            <person name="Roessner U."/>
            <person name="Jung C."/>
            <person name="Murphy K."/>
            <person name="Arold S.T."/>
            <person name="Gojobori T."/>
            <person name="van der Linden C.G."/>
            <person name="van Loo E.N."/>
            <person name="Jellen E.N."/>
            <person name="Maughan P.J."/>
            <person name="Tester M."/>
        </authorList>
    </citation>
    <scope>NUCLEOTIDE SEQUENCE [LARGE SCALE GENOMIC DNA]</scope>
    <source>
        <strain evidence="2">cv. PI 614886</strain>
    </source>
</reference>
<evidence type="ECO:0000313" key="2">
    <source>
        <dbReference type="EnsemblPlants" id="AUR62044220-RA:cds"/>
    </source>
</evidence>